<comment type="similarity">
    <text evidence="5">Belongs to the NtaA/SnaA/DszA monooxygenase family.</text>
</comment>
<dbReference type="InterPro" id="IPR036661">
    <property type="entry name" value="Luciferase-like_sf"/>
</dbReference>
<dbReference type="GO" id="GO:0016705">
    <property type="term" value="F:oxidoreductase activity, acting on paired donors, with incorporation or reduction of molecular oxygen"/>
    <property type="evidence" value="ECO:0007669"/>
    <property type="project" value="InterPro"/>
</dbReference>
<dbReference type="STRING" id="1770053.SAMN05216551_106158"/>
<feature type="binding site" evidence="6">
    <location>
        <position position="188"/>
    </location>
    <ligand>
        <name>FMN</name>
        <dbReference type="ChEBI" id="CHEBI:58210"/>
    </ligand>
</feature>
<keyword evidence="2 6" id="KW-0288">FMN</keyword>
<name>A0A1H2PQ18_9BURK</name>
<dbReference type="InterPro" id="IPR051260">
    <property type="entry name" value="Diverse_substr_monoxygenases"/>
</dbReference>
<dbReference type="OrthoDB" id="9149656at2"/>
<dbReference type="Proteomes" id="UP000243719">
    <property type="component" value="Unassembled WGS sequence"/>
</dbReference>
<evidence type="ECO:0000256" key="5">
    <source>
        <dbReference type="ARBA" id="ARBA00033748"/>
    </source>
</evidence>
<evidence type="ECO:0000313" key="9">
    <source>
        <dbReference type="Proteomes" id="UP000243719"/>
    </source>
</evidence>
<dbReference type="Gene3D" id="3.20.20.30">
    <property type="entry name" value="Luciferase-like domain"/>
    <property type="match status" value="1"/>
</dbReference>
<evidence type="ECO:0000256" key="2">
    <source>
        <dbReference type="ARBA" id="ARBA00022643"/>
    </source>
</evidence>
<keyword evidence="3" id="KW-0560">Oxidoreductase</keyword>
<feature type="binding site" evidence="6">
    <location>
        <position position="145"/>
    </location>
    <ligand>
        <name>FMN</name>
        <dbReference type="ChEBI" id="CHEBI:58210"/>
    </ligand>
</feature>
<feature type="domain" description="Luciferase-like" evidence="7">
    <location>
        <begin position="30"/>
        <end position="259"/>
    </location>
</feature>
<evidence type="ECO:0000256" key="4">
    <source>
        <dbReference type="ARBA" id="ARBA00023033"/>
    </source>
</evidence>
<evidence type="ECO:0000256" key="6">
    <source>
        <dbReference type="PIRSR" id="PIRSR000337-1"/>
    </source>
</evidence>
<dbReference type="RefSeq" id="WP_091908333.1">
    <property type="nucleotide sequence ID" value="NZ_FNLO01000006.1"/>
</dbReference>
<proteinExistence type="inferred from homology"/>
<keyword evidence="1 6" id="KW-0285">Flavoprotein</keyword>
<dbReference type="GO" id="GO:0004497">
    <property type="term" value="F:monooxygenase activity"/>
    <property type="evidence" value="ECO:0007669"/>
    <property type="project" value="UniProtKB-KW"/>
</dbReference>
<feature type="binding site" evidence="6">
    <location>
        <position position="189"/>
    </location>
    <ligand>
        <name>FMN</name>
        <dbReference type="ChEBI" id="CHEBI:58210"/>
    </ligand>
</feature>
<accession>A0A1H2PQ18</accession>
<keyword evidence="9" id="KW-1185">Reference proteome</keyword>
<feature type="binding site" evidence="6">
    <location>
        <position position="95"/>
    </location>
    <ligand>
        <name>FMN</name>
        <dbReference type="ChEBI" id="CHEBI:58210"/>
    </ligand>
</feature>
<evidence type="ECO:0000259" key="7">
    <source>
        <dbReference type="Pfam" id="PF00296"/>
    </source>
</evidence>
<dbReference type="InterPro" id="IPR016215">
    <property type="entry name" value="NTA_MOA"/>
</dbReference>
<sequence length="406" mass="43716">MSNDRKMILLVNALVTGHHEAAWRLPDAQPTRLRDIAYYQEIARTAERGRFDAMFVADFFVYYPGVRYSPRWELDPITLMAGVAAATATIGLIATGSATFASAEEIARTFATLDQASAGRAAWNIVTNGEPQASANFGQEKPVPHAERYARGGALVEDVLALWRQGPAGALGIPPSPQGRPVLVQAGSSPQGRDFAARYAEIVFTAQNTLSDAQAFRSDLRERAQAYGRDPDRIKVIPGFSPSLGASDADARQRKAALDGLIAPEASLAWLAGFGVDLAGMPLDGPLPPVLGDIEKFEGIKSRFGVIAGLIERERPQTIRALLNLLAGSRGHVAVSGAPETIATHMAEWFEAEAADGFMIMPHALPGDLDVFVDRVIPLLAQRGLLREPTSAITLRERLGLTLHDH</sequence>
<feature type="binding site" evidence="6">
    <location>
        <position position="149"/>
    </location>
    <ligand>
        <name>FMN</name>
        <dbReference type="ChEBI" id="CHEBI:58210"/>
    </ligand>
</feature>
<dbReference type="PANTHER" id="PTHR30011">
    <property type="entry name" value="ALKANESULFONATE MONOOXYGENASE-RELATED"/>
    <property type="match status" value="1"/>
</dbReference>
<protein>
    <submittedName>
        <fullName evidence="8">Flavin-dependent oxidoreductase, luciferase family (Includes alkanesulfonate monooxygenase SsuD and methylene tetrahydromethanopterin reductase)</fullName>
    </submittedName>
</protein>
<evidence type="ECO:0000256" key="1">
    <source>
        <dbReference type="ARBA" id="ARBA00022630"/>
    </source>
</evidence>
<dbReference type="PIRSF" id="PIRSF000337">
    <property type="entry name" value="NTA_MOA"/>
    <property type="match status" value="1"/>
</dbReference>
<feature type="binding site" evidence="6">
    <location>
        <position position="58"/>
    </location>
    <ligand>
        <name>FMN</name>
        <dbReference type="ChEBI" id="CHEBI:58210"/>
    </ligand>
</feature>
<keyword evidence="4 8" id="KW-0503">Monooxygenase</keyword>
<dbReference type="SUPFAM" id="SSF51679">
    <property type="entry name" value="Bacterial luciferase-like"/>
    <property type="match status" value="1"/>
</dbReference>
<dbReference type="Pfam" id="PF00296">
    <property type="entry name" value="Bac_luciferase"/>
    <property type="match status" value="1"/>
</dbReference>
<gene>
    <name evidence="8" type="ORF">SAMN05216551_106158</name>
</gene>
<reference evidence="9" key="1">
    <citation type="submission" date="2016-09" db="EMBL/GenBank/DDBJ databases">
        <authorList>
            <person name="Varghese N."/>
            <person name="Submissions S."/>
        </authorList>
    </citation>
    <scope>NUCLEOTIDE SEQUENCE [LARGE SCALE GENOMIC DNA]</scope>
    <source>
        <strain evidence="9">JS23</strain>
    </source>
</reference>
<dbReference type="InterPro" id="IPR011251">
    <property type="entry name" value="Luciferase-like_dom"/>
</dbReference>
<dbReference type="EMBL" id="FNLO01000006">
    <property type="protein sequence ID" value="SDV48908.1"/>
    <property type="molecule type" value="Genomic_DNA"/>
</dbReference>
<organism evidence="8 9">
    <name type="scientific">Chitinasiproducens palmae</name>
    <dbReference type="NCBI Taxonomy" id="1770053"/>
    <lineage>
        <taxon>Bacteria</taxon>
        <taxon>Pseudomonadati</taxon>
        <taxon>Pseudomonadota</taxon>
        <taxon>Betaproteobacteria</taxon>
        <taxon>Burkholderiales</taxon>
        <taxon>Burkholderiaceae</taxon>
        <taxon>Chitinasiproducens</taxon>
    </lineage>
</organism>
<dbReference type="PANTHER" id="PTHR30011:SF16">
    <property type="entry name" value="C2H2 FINGER DOMAIN TRANSCRIPTION FACTOR (EUROFUNG)-RELATED"/>
    <property type="match status" value="1"/>
</dbReference>
<dbReference type="AlphaFoldDB" id="A0A1H2PQ18"/>
<evidence type="ECO:0000256" key="3">
    <source>
        <dbReference type="ARBA" id="ARBA00023002"/>
    </source>
</evidence>
<evidence type="ECO:0000313" key="8">
    <source>
        <dbReference type="EMBL" id="SDV48908.1"/>
    </source>
</evidence>